<feature type="domain" description="CheB-type methylesterase" evidence="4">
    <location>
        <begin position="117"/>
        <end position="300"/>
    </location>
</feature>
<dbReference type="Gene3D" id="3.40.50.180">
    <property type="entry name" value="Methylesterase CheB, C-terminal domain"/>
    <property type="match status" value="1"/>
</dbReference>
<sequence length="309" mass="33540">MRLAIASMSRTQLGIMEEILSPIFPELETYYRDEIESGEVSRSSAHVMIIDYFDGSMMEFDSILNLLDVDEPVSILSEKDLYPLSHVERIVWRNKIVEEIVRLLPHLKDELLESSAAAAENDIWVIGSSSGGPDALRSFLSALPALPISLVLAQHIGSEAGINSLATLLNNRQNNWQVHLMREGQKIVPGNAYIVPRDHAASAKGDRWALKPFSMPASPSPCINATIRTLRRVENRKLGVVILSGLGDDGAASLKEIQGRAIMILAQAASECAASSMPDSARASGTVHKSGTAQELALTIAKHYGFGTA</sequence>
<dbReference type="GO" id="GO:0005737">
    <property type="term" value="C:cytoplasm"/>
    <property type="evidence" value="ECO:0007669"/>
    <property type="project" value="InterPro"/>
</dbReference>
<dbReference type="EC" id="3.1.1.61" evidence="2"/>
<dbReference type="AlphaFoldDB" id="A0A0F9XUP1"/>
<keyword evidence="1" id="KW-0378">Hydrolase</keyword>
<dbReference type="GO" id="GO:0006935">
    <property type="term" value="P:chemotaxis"/>
    <property type="evidence" value="ECO:0007669"/>
    <property type="project" value="InterPro"/>
</dbReference>
<name>A0A0F9XUP1_9ZZZZ</name>
<dbReference type="InterPro" id="IPR035909">
    <property type="entry name" value="CheB_C"/>
</dbReference>
<dbReference type="GO" id="GO:0008984">
    <property type="term" value="F:protein-glutamate methylesterase activity"/>
    <property type="evidence" value="ECO:0007669"/>
    <property type="project" value="UniProtKB-EC"/>
</dbReference>
<evidence type="ECO:0000256" key="1">
    <source>
        <dbReference type="ARBA" id="ARBA00022801"/>
    </source>
</evidence>
<proteinExistence type="predicted"/>
<dbReference type="PANTHER" id="PTHR42872">
    <property type="entry name" value="PROTEIN-GLUTAMATE METHYLESTERASE/PROTEIN-GLUTAMINE GLUTAMINASE"/>
    <property type="match status" value="1"/>
</dbReference>
<comment type="caution">
    <text evidence="5">The sequence shown here is derived from an EMBL/GenBank/DDBJ whole genome shotgun (WGS) entry which is preliminary data.</text>
</comment>
<evidence type="ECO:0000256" key="2">
    <source>
        <dbReference type="ARBA" id="ARBA00039140"/>
    </source>
</evidence>
<dbReference type="Pfam" id="PF01339">
    <property type="entry name" value="CheB_methylest"/>
    <property type="match status" value="1"/>
</dbReference>
<dbReference type="PROSITE" id="PS50122">
    <property type="entry name" value="CHEB"/>
    <property type="match status" value="1"/>
</dbReference>
<dbReference type="EMBL" id="LAZR01000066">
    <property type="protein sequence ID" value="KKN96063.1"/>
    <property type="molecule type" value="Genomic_DNA"/>
</dbReference>
<dbReference type="InterPro" id="IPR000673">
    <property type="entry name" value="Sig_transdc_resp-reg_Me-estase"/>
</dbReference>
<gene>
    <name evidence="5" type="ORF">LCGC14_0169920</name>
</gene>
<evidence type="ECO:0000313" key="5">
    <source>
        <dbReference type="EMBL" id="KKN96063.1"/>
    </source>
</evidence>
<comment type="catalytic activity">
    <reaction evidence="3">
        <text>[protein]-L-glutamate 5-O-methyl ester + H2O = L-glutamyl-[protein] + methanol + H(+)</text>
        <dbReference type="Rhea" id="RHEA:23236"/>
        <dbReference type="Rhea" id="RHEA-COMP:10208"/>
        <dbReference type="Rhea" id="RHEA-COMP:10311"/>
        <dbReference type="ChEBI" id="CHEBI:15377"/>
        <dbReference type="ChEBI" id="CHEBI:15378"/>
        <dbReference type="ChEBI" id="CHEBI:17790"/>
        <dbReference type="ChEBI" id="CHEBI:29973"/>
        <dbReference type="ChEBI" id="CHEBI:82795"/>
        <dbReference type="EC" id="3.1.1.61"/>
    </reaction>
</comment>
<dbReference type="PANTHER" id="PTHR42872:SF6">
    <property type="entry name" value="PROTEIN-GLUTAMATE METHYLESTERASE_PROTEIN-GLUTAMINE GLUTAMINASE"/>
    <property type="match status" value="1"/>
</dbReference>
<evidence type="ECO:0000259" key="4">
    <source>
        <dbReference type="PROSITE" id="PS50122"/>
    </source>
</evidence>
<accession>A0A0F9XUP1</accession>
<evidence type="ECO:0000256" key="3">
    <source>
        <dbReference type="ARBA" id="ARBA00048267"/>
    </source>
</evidence>
<organism evidence="5">
    <name type="scientific">marine sediment metagenome</name>
    <dbReference type="NCBI Taxonomy" id="412755"/>
    <lineage>
        <taxon>unclassified sequences</taxon>
        <taxon>metagenomes</taxon>
        <taxon>ecological metagenomes</taxon>
    </lineage>
</organism>
<protein>
    <recommendedName>
        <fullName evidence="2">protein-glutamate methylesterase</fullName>
        <ecNumber evidence="2">3.1.1.61</ecNumber>
    </recommendedName>
</protein>
<dbReference type="GO" id="GO:0000156">
    <property type="term" value="F:phosphorelay response regulator activity"/>
    <property type="evidence" value="ECO:0007669"/>
    <property type="project" value="InterPro"/>
</dbReference>
<dbReference type="SUPFAM" id="SSF52738">
    <property type="entry name" value="Methylesterase CheB, C-terminal domain"/>
    <property type="match status" value="1"/>
</dbReference>
<reference evidence="5" key="1">
    <citation type="journal article" date="2015" name="Nature">
        <title>Complex archaea that bridge the gap between prokaryotes and eukaryotes.</title>
        <authorList>
            <person name="Spang A."/>
            <person name="Saw J.H."/>
            <person name="Jorgensen S.L."/>
            <person name="Zaremba-Niedzwiedzka K."/>
            <person name="Martijn J."/>
            <person name="Lind A.E."/>
            <person name="van Eijk R."/>
            <person name="Schleper C."/>
            <person name="Guy L."/>
            <person name="Ettema T.J."/>
        </authorList>
    </citation>
    <scope>NUCLEOTIDE SEQUENCE</scope>
</reference>